<evidence type="ECO:0000256" key="4">
    <source>
        <dbReference type="SAM" id="MobiDB-lite"/>
    </source>
</evidence>
<sequence length="298" mass="32204">MRAGLAELDLVKVPGSLGVEIVGQRYGHVGLWRLWGRSCEFAMHPRPRAEPDVSFVFVESGIVSARTPGEAWRSLDAPLIVVPTVRARRIRIRGTWSITVAKLPLRAVEAYVPFLPNSVGVFSTTRMLDSAMHRFVAAVLQSGSVGSAVERSAIEQLATEMAGGVLLDRTGPDWAQGSPHAVLRDRALGLISQECADPDLTPARIATGVHASLRQLQAVFAESGTSIALEIRRARARAAHALLSDSRFDALPIEQIAAKSGFATSMSLRRATEAVYHQSPRAVREHRGDGPDPPRASE</sequence>
<reference evidence="6" key="2">
    <citation type="submission" date="2023-01" db="EMBL/GenBank/DDBJ databases">
        <authorList>
            <person name="Sun Q."/>
            <person name="Evtushenko L."/>
        </authorList>
    </citation>
    <scope>NUCLEOTIDE SEQUENCE</scope>
    <source>
        <strain evidence="6">VKM Ac-1958</strain>
    </source>
</reference>
<dbReference type="GO" id="GO:0003700">
    <property type="term" value="F:DNA-binding transcription factor activity"/>
    <property type="evidence" value="ECO:0007669"/>
    <property type="project" value="InterPro"/>
</dbReference>
<dbReference type="Pfam" id="PF12833">
    <property type="entry name" value="HTH_18"/>
    <property type="match status" value="1"/>
</dbReference>
<reference evidence="6" key="1">
    <citation type="journal article" date="2014" name="Int. J. Syst. Evol. Microbiol.">
        <title>Complete genome sequence of Corynebacterium casei LMG S-19264T (=DSM 44701T), isolated from a smear-ripened cheese.</title>
        <authorList>
            <consortium name="US DOE Joint Genome Institute (JGI-PGF)"/>
            <person name="Walter F."/>
            <person name="Albersmeier A."/>
            <person name="Kalinowski J."/>
            <person name="Ruckert C."/>
        </authorList>
    </citation>
    <scope>NUCLEOTIDE SEQUENCE</scope>
    <source>
        <strain evidence="6">VKM Ac-1958</strain>
    </source>
</reference>
<dbReference type="PANTHER" id="PTHR46796:SF6">
    <property type="entry name" value="ARAC SUBFAMILY"/>
    <property type="match status" value="1"/>
</dbReference>
<name>A0A9W6M8H9_9MICO</name>
<dbReference type="RefSeq" id="WP_204939197.1">
    <property type="nucleotide sequence ID" value="NZ_BAAAUM010000001.1"/>
</dbReference>
<dbReference type="PANTHER" id="PTHR46796">
    <property type="entry name" value="HTH-TYPE TRANSCRIPTIONAL ACTIVATOR RHAS-RELATED"/>
    <property type="match status" value="1"/>
</dbReference>
<keyword evidence="3" id="KW-0804">Transcription</keyword>
<evidence type="ECO:0000313" key="7">
    <source>
        <dbReference type="Proteomes" id="UP001142325"/>
    </source>
</evidence>
<accession>A0A9W6M8H9</accession>
<feature type="region of interest" description="Disordered" evidence="4">
    <location>
        <begin position="273"/>
        <end position="298"/>
    </location>
</feature>
<dbReference type="InterPro" id="IPR018060">
    <property type="entry name" value="HTH_AraC"/>
</dbReference>
<dbReference type="InterPro" id="IPR050204">
    <property type="entry name" value="AraC_XylS_family_regulators"/>
</dbReference>
<evidence type="ECO:0000256" key="1">
    <source>
        <dbReference type="ARBA" id="ARBA00023015"/>
    </source>
</evidence>
<dbReference type="Proteomes" id="UP001142325">
    <property type="component" value="Unassembled WGS sequence"/>
</dbReference>
<evidence type="ECO:0000256" key="2">
    <source>
        <dbReference type="ARBA" id="ARBA00023125"/>
    </source>
</evidence>
<keyword evidence="2" id="KW-0238">DNA-binding</keyword>
<protein>
    <recommendedName>
        <fullName evidence="5">HTH araC/xylS-type domain-containing protein</fullName>
    </recommendedName>
</protein>
<dbReference type="AlphaFoldDB" id="A0A9W6M8H9"/>
<feature type="compositionally biased region" description="Basic and acidic residues" evidence="4">
    <location>
        <begin position="282"/>
        <end position="298"/>
    </location>
</feature>
<comment type="caution">
    <text evidence="6">The sequence shown here is derived from an EMBL/GenBank/DDBJ whole genome shotgun (WGS) entry which is preliminary data.</text>
</comment>
<dbReference type="PROSITE" id="PS01124">
    <property type="entry name" value="HTH_ARAC_FAMILY_2"/>
    <property type="match status" value="1"/>
</dbReference>
<gene>
    <name evidence="6" type="ORF">GCM10017596_12820</name>
</gene>
<feature type="domain" description="HTH araC/xylS-type" evidence="5">
    <location>
        <begin position="185"/>
        <end position="286"/>
    </location>
</feature>
<keyword evidence="1" id="KW-0805">Transcription regulation</keyword>
<evidence type="ECO:0000256" key="3">
    <source>
        <dbReference type="ARBA" id="ARBA00023163"/>
    </source>
</evidence>
<evidence type="ECO:0000259" key="5">
    <source>
        <dbReference type="PROSITE" id="PS01124"/>
    </source>
</evidence>
<keyword evidence="7" id="KW-1185">Reference proteome</keyword>
<organism evidence="6 7">
    <name type="scientific">Microbacterium keratanolyticum</name>
    <dbReference type="NCBI Taxonomy" id="67574"/>
    <lineage>
        <taxon>Bacteria</taxon>
        <taxon>Bacillati</taxon>
        <taxon>Actinomycetota</taxon>
        <taxon>Actinomycetes</taxon>
        <taxon>Micrococcales</taxon>
        <taxon>Microbacteriaceae</taxon>
        <taxon>Microbacterium</taxon>
    </lineage>
</organism>
<dbReference type="Gene3D" id="1.10.10.60">
    <property type="entry name" value="Homeodomain-like"/>
    <property type="match status" value="1"/>
</dbReference>
<dbReference type="SMART" id="SM00342">
    <property type="entry name" value="HTH_ARAC"/>
    <property type="match status" value="1"/>
</dbReference>
<dbReference type="EMBL" id="BSET01000001">
    <property type="protein sequence ID" value="GLK01567.1"/>
    <property type="molecule type" value="Genomic_DNA"/>
</dbReference>
<evidence type="ECO:0000313" key="6">
    <source>
        <dbReference type="EMBL" id="GLK01567.1"/>
    </source>
</evidence>
<proteinExistence type="predicted"/>
<dbReference type="GO" id="GO:0043565">
    <property type="term" value="F:sequence-specific DNA binding"/>
    <property type="evidence" value="ECO:0007669"/>
    <property type="project" value="InterPro"/>
</dbReference>